<feature type="transmembrane region" description="Helical" evidence="8">
    <location>
        <begin position="233"/>
        <end position="251"/>
    </location>
</feature>
<evidence type="ECO:0000256" key="8">
    <source>
        <dbReference type="SAM" id="Phobius"/>
    </source>
</evidence>
<feature type="transmembrane region" description="Helical" evidence="8">
    <location>
        <begin position="405"/>
        <end position="425"/>
    </location>
</feature>
<reference evidence="9 10" key="1">
    <citation type="submission" date="2018-08" db="EMBL/GenBank/DDBJ databases">
        <authorList>
            <person name="Laetsch R D."/>
            <person name="Stevens L."/>
            <person name="Kumar S."/>
            <person name="Blaxter L. M."/>
        </authorList>
    </citation>
    <scope>NUCLEOTIDE SEQUENCE [LARGE SCALE GENOMIC DNA]</scope>
</reference>
<dbReference type="AlphaFoldDB" id="A0A3P6VE95"/>
<protein>
    <recommendedName>
        <fullName evidence="11">C-mannosyltransferase DPY19L3</fullName>
    </recommendedName>
</protein>
<keyword evidence="3" id="KW-0328">Glycosyltransferase</keyword>
<accession>A0A3P6VE95</accession>
<keyword evidence="10" id="KW-1185">Reference proteome</keyword>
<gene>
    <name evidence="9" type="ORF">NLS_LOCUS8652</name>
</gene>
<dbReference type="OMA" id="HEAKLWF"/>
<dbReference type="InterPro" id="IPR018732">
    <property type="entry name" value="Dpy-19/Dpy-19-like"/>
</dbReference>
<feature type="transmembrane region" description="Helical" evidence="8">
    <location>
        <begin position="149"/>
        <end position="172"/>
    </location>
</feature>
<keyword evidence="4" id="KW-0808">Transferase</keyword>
<evidence type="ECO:0000256" key="1">
    <source>
        <dbReference type="ARBA" id="ARBA00004141"/>
    </source>
</evidence>
<comment type="similarity">
    <text evidence="2">Belongs to the dpy-19 family.</text>
</comment>
<name>A0A3P6VE95_LITSI</name>
<keyword evidence="7 8" id="KW-0472">Membrane</keyword>
<evidence type="ECO:0000313" key="10">
    <source>
        <dbReference type="Proteomes" id="UP000277928"/>
    </source>
</evidence>
<dbReference type="Proteomes" id="UP000277928">
    <property type="component" value="Unassembled WGS sequence"/>
</dbReference>
<evidence type="ECO:0000256" key="4">
    <source>
        <dbReference type="ARBA" id="ARBA00022679"/>
    </source>
</evidence>
<feature type="transmembrane region" description="Helical" evidence="8">
    <location>
        <begin position="332"/>
        <end position="352"/>
    </location>
</feature>
<dbReference type="OrthoDB" id="6019623at2759"/>
<keyword evidence="6 8" id="KW-1133">Transmembrane helix</keyword>
<dbReference type="PANTHER" id="PTHR31488:SF3">
    <property type="entry name" value="C-MANNOSYLTRANSFERASE DPY19L3"/>
    <property type="match status" value="1"/>
</dbReference>
<dbReference type="Pfam" id="PF10034">
    <property type="entry name" value="Dpy19"/>
    <property type="match status" value="1"/>
</dbReference>
<feature type="transmembrane region" description="Helical" evidence="8">
    <location>
        <begin position="208"/>
        <end position="227"/>
    </location>
</feature>
<dbReference type="GO" id="GO:0000030">
    <property type="term" value="F:mannosyltransferase activity"/>
    <property type="evidence" value="ECO:0007669"/>
    <property type="project" value="TreeGrafter"/>
</dbReference>
<dbReference type="EMBL" id="UYRX01001139">
    <property type="protein sequence ID" value="VDK88384.1"/>
    <property type="molecule type" value="Genomic_DNA"/>
</dbReference>
<evidence type="ECO:0000256" key="2">
    <source>
        <dbReference type="ARBA" id="ARBA00008744"/>
    </source>
</evidence>
<sequence length="445" mass="50937">MDYEVSKSLGRISLSSYPVPNKRLNFNCGGLVNCMGFVVALLCGLIFGKYMQELHEAKLWFSHIKQVEQEISLRTEAGLYYFYYKFAVHPHMSFDNTIYAFMHDNSTEFPRQINVFERFNIYQELVIAVLYKFFASFQLLRDYYLPKPILFYVYSCFVFAGFGITTLFLLAWALTGSWLYGLLVFTWMLTNIDDSTRVFFTVNLRENFALPFFWLQNACIVIVLRLTDVACKKYYFIFFFSTFLFALLWQFNQFILVLQSVSLVGMSLIIPHLSPTIISLLMLQSQAFFLVVLAQFGQPMNIMSICTAFNLSSIVILRLTAKTERGPVSMMLLKSACIITLTLSLSWLIRYLVGAEADTHVWTFVKAKIGLISRSSVPFESALYLCHGAFAYLDSDFFRRTSLSGCFPLFTAAVLIVTLMTIYSVSLQCCGRGCGTVIIGLNNMF</sequence>
<proteinExistence type="inferred from homology"/>
<evidence type="ECO:0008006" key="11">
    <source>
        <dbReference type="Google" id="ProtNLM"/>
    </source>
</evidence>
<evidence type="ECO:0000313" key="9">
    <source>
        <dbReference type="EMBL" id="VDK88384.1"/>
    </source>
</evidence>
<evidence type="ECO:0000256" key="5">
    <source>
        <dbReference type="ARBA" id="ARBA00022692"/>
    </source>
</evidence>
<organism evidence="9 10">
    <name type="scientific">Litomosoides sigmodontis</name>
    <name type="common">Filarial nematode worm</name>
    <dbReference type="NCBI Taxonomy" id="42156"/>
    <lineage>
        <taxon>Eukaryota</taxon>
        <taxon>Metazoa</taxon>
        <taxon>Ecdysozoa</taxon>
        <taxon>Nematoda</taxon>
        <taxon>Chromadorea</taxon>
        <taxon>Rhabditida</taxon>
        <taxon>Spirurina</taxon>
        <taxon>Spiruromorpha</taxon>
        <taxon>Filarioidea</taxon>
        <taxon>Onchocercidae</taxon>
        <taxon>Litomosoides</taxon>
    </lineage>
</organism>
<evidence type="ECO:0000256" key="7">
    <source>
        <dbReference type="ARBA" id="ARBA00023136"/>
    </source>
</evidence>
<evidence type="ECO:0000256" key="6">
    <source>
        <dbReference type="ARBA" id="ARBA00022989"/>
    </source>
</evidence>
<comment type="subcellular location">
    <subcellularLocation>
        <location evidence="1">Membrane</location>
        <topology evidence="1">Multi-pass membrane protein</topology>
    </subcellularLocation>
</comment>
<feature type="transmembrane region" description="Helical" evidence="8">
    <location>
        <begin position="263"/>
        <end position="282"/>
    </location>
</feature>
<dbReference type="PANTHER" id="PTHR31488">
    <property type="entry name" value="DPY-19-LIKE 1, LIKE (H. SAPIENS)"/>
    <property type="match status" value="1"/>
</dbReference>
<dbReference type="GO" id="GO:0005637">
    <property type="term" value="C:nuclear inner membrane"/>
    <property type="evidence" value="ECO:0007669"/>
    <property type="project" value="TreeGrafter"/>
</dbReference>
<evidence type="ECO:0000256" key="3">
    <source>
        <dbReference type="ARBA" id="ARBA00022676"/>
    </source>
</evidence>
<keyword evidence="5 8" id="KW-0812">Transmembrane</keyword>
<feature type="transmembrane region" description="Helical" evidence="8">
    <location>
        <begin position="24"/>
        <end position="48"/>
    </location>
</feature>